<dbReference type="GO" id="GO:0046872">
    <property type="term" value="F:metal ion binding"/>
    <property type="evidence" value="ECO:0007669"/>
    <property type="project" value="UniProtKB-KW"/>
</dbReference>
<dbReference type="Gene3D" id="1.10.275.40">
    <property type="match status" value="1"/>
</dbReference>
<comment type="caution">
    <text evidence="15">The sequence shown here is derived from an EMBL/GenBank/DDBJ whole genome shotgun (WGS) entry which is preliminary data.</text>
</comment>
<dbReference type="Pfam" id="PF06733">
    <property type="entry name" value="DEAD_2"/>
    <property type="match status" value="1"/>
</dbReference>
<dbReference type="Gene3D" id="3.40.50.300">
    <property type="entry name" value="P-loop containing nucleotide triphosphate hydrolases"/>
    <property type="match status" value="2"/>
</dbReference>
<keyword evidence="11" id="KW-0234">DNA repair</keyword>
<protein>
    <submittedName>
        <fullName evidence="15">ATP-dependent helicase</fullName>
    </submittedName>
</protein>
<evidence type="ECO:0000256" key="1">
    <source>
        <dbReference type="ARBA" id="ARBA00022485"/>
    </source>
</evidence>
<keyword evidence="3" id="KW-0547">Nucleotide-binding</keyword>
<dbReference type="InterPro" id="IPR014013">
    <property type="entry name" value="Helic_SF1/SF2_ATP-bd_DinG/Rad3"/>
</dbReference>
<dbReference type="Gene3D" id="3.90.320.10">
    <property type="match status" value="1"/>
</dbReference>
<keyword evidence="9" id="KW-0411">Iron-sulfur</keyword>
<keyword evidence="8" id="KW-0408">Iron</keyword>
<evidence type="ECO:0000313" key="16">
    <source>
        <dbReference type="Proteomes" id="UP000187172"/>
    </source>
</evidence>
<evidence type="ECO:0000256" key="5">
    <source>
        <dbReference type="ARBA" id="ARBA00022801"/>
    </source>
</evidence>
<evidence type="ECO:0000256" key="3">
    <source>
        <dbReference type="ARBA" id="ARBA00022741"/>
    </source>
</evidence>
<dbReference type="InterPro" id="IPR045028">
    <property type="entry name" value="DinG/Rad3-like"/>
</dbReference>
<dbReference type="PANTHER" id="PTHR11472">
    <property type="entry name" value="DNA REPAIR DEAD HELICASE RAD3/XP-D SUBFAMILY MEMBER"/>
    <property type="match status" value="1"/>
</dbReference>
<evidence type="ECO:0000256" key="6">
    <source>
        <dbReference type="ARBA" id="ARBA00022806"/>
    </source>
</evidence>
<keyword evidence="6 15" id="KW-0347">Helicase</keyword>
<dbReference type="RefSeq" id="WP_076171900.1">
    <property type="nucleotide sequence ID" value="NZ_MRTP01000005.1"/>
</dbReference>
<dbReference type="SMART" id="SM00488">
    <property type="entry name" value="DEXDc2"/>
    <property type="match status" value="1"/>
</dbReference>
<comment type="similarity">
    <text evidence="13">Belongs to the helicase family. DinG subfamily.</text>
</comment>
<evidence type="ECO:0000259" key="14">
    <source>
        <dbReference type="PROSITE" id="PS51193"/>
    </source>
</evidence>
<feature type="domain" description="Helicase ATP-binding" evidence="14">
    <location>
        <begin position="187"/>
        <end position="444"/>
    </location>
</feature>
<dbReference type="GO" id="GO:0003678">
    <property type="term" value="F:DNA helicase activity"/>
    <property type="evidence" value="ECO:0007669"/>
    <property type="project" value="InterPro"/>
</dbReference>
<dbReference type="PROSITE" id="PS51193">
    <property type="entry name" value="HELICASE_ATP_BIND_2"/>
    <property type="match status" value="1"/>
</dbReference>
<dbReference type="AlphaFoldDB" id="A0A1R1EMF8"/>
<dbReference type="Gene3D" id="1.10.30.20">
    <property type="entry name" value="Bacterial XPD DNA helicase, FeS cluster domain"/>
    <property type="match status" value="1"/>
</dbReference>
<dbReference type="GO" id="GO:0005524">
    <property type="term" value="F:ATP binding"/>
    <property type="evidence" value="ECO:0007669"/>
    <property type="project" value="UniProtKB-KW"/>
</dbReference>
<reference evidence="15 16" key="1">
    <citation type="submission" date="2016-11" db="EMBL/GenBank/DDBJ databases">
        <title>Paenibacillus species isolates.</title>
        <authorList>
            <person name="Beno S.M."/>
        </authorList>
    </citation>
    <scope>NUCLEOTIDE SEQUENCE [LARGE SCALE GENOMIC DNA]</scope>
    <source>
        <strain evidence="15 16">FSL R5-0378</strain>
    </source>
</reference>
<dbReference type="InterPro" id="IPR006555">
    <property type="entry name" value="ATP-dep_Helicase_C"/>
</dbReference>
<evidence type="ECO:0000256" key="8">
    <source>
        <dbReference type="ARBA" id="ARBA00023004"/>
    </source>
</evidence>
<dbReference type="GO" id="GO:0016818">
    <property type="term" value="F:hydrolase activity, acting on acid anhydrides, in phosphorus-containing anhydrides"/>
    <property type="evidence" value="ECO:0007669"/>
    <property type="project" value="InterPro"/>
</dbReference>
<dbReference type="EMBL" id="MRTP01000005">
    <property type="protein sequence ID" value="OMF53001.1"/>
    <property type="molecule type" value="Genomic_DNA"/>
</dbReference>
<organism evidence="15 16">
    <name type="scientific">Paenibacillus rhizosphaerae</name>
    <dbReference type="NCBI Taxonomy" id="297318"/>
    <lineage>
        <taxon>Bacteria</taxon>
        <taxon>Bacillati</taxon>
        <taxon>Bacillota</taxon>
        <taxon>Bacilli</taxon>
        <taxon>Bacillales</taxon>
        <taxon>Paenibacillaceae</taxon>
        <taxon>Paenibacillus</taxon>
    </lineage>
</organism>
<proteinExistence type="inferred from homology"/>
<dbReference type="InterPro" id="IPR010614">
    <property type="entry name" value="RAD3-like_helicase_DEAD"/>
</dbReference>
<evidence type="ECO:0000256" key="13">
    <source>
        <dbReference type="ARBA" id="ARBA00038058"/>
    </source>
</evidence>
<keyword evidence="12" id="KW-0413">Isomerase</keyword>
<dbReference type="STRING" id="297318.BK138_18970"/>
<evidence type="ECO:0000256" key="4">
    <source>
        <dbReference type="ARBA" id="ARBA00022763"/>
    </source>
</evidence>
<dbReference type="GO" id="GO:0006281">
    <property type="term" value="P:DNA repair"/>
    <property type="evidence" value="ECO:0007669"/>
    <property type="project" value="UniProtKB-KW"/>
</dbReference>
<evidence type="ECO:0000256" key="10">
    <source>
        <dbReference type="ARBA" id="ARBA00023125"/>
    </source>
</evidence>
<keyword evidence="4" id="KW-0227">DNA damage</keyword>
<dbReference type="PANTHER" id="PTHR11472:SF34">
    <property type="entry name" value="REGULATOR OF TELOMERE ELONGATION HELICASE 1"/>
    <property type="match status" value="1"/>
</dbReference>
<evidence type="ECO:0000256" key="7">
    <source>
        <dbReference type="ARBA" id="ARBA00022840"/>
    </source>
</evidence>
<accession>A0A1R1EMF8</accession>
<dbReference type="InterPro" id="IPR011604">
    <property type="entry name" value="PDDEXK-like_dom_sf"/>
</dbReference>
<dbReference type="SUPFAM" id="SSF52540">
    <property type="entry name" value="P-loop containing nucleoside triphosphate hydrolases"/>
    <property type="match status" value="2"/>
</dbReference>
<keyword evidence="7" id="KW-0067">ATP-binding</keyword>
<dbReference type="GO" id="GO:0051539">
    <property type="term" value="F:4 iron, 4 sulfur cluster binding"/>
    <property type="evidence" value="ECO:0007669"/>
    <property type="project" value="UniProtKB-KW"/>
</dbReference>
<evidence type="ECO:0000256" key="9">
    <source>
        <dbReference type="ARBA" id="ARBA00023014"/>
    </source>
</evidence>
<dbReference type="Pfam" id="PF13307">
    <property type="entry name" value="Helicase_C_2"/>
    <property type="match status" value="1"/>
</dbReference>
<name>A0A1R1EMF8_9BACL</name>
<evidence type="ECO:0000313" key="15">
    <source>
        <dbReference type="EMBL" id="OMF53001.1"/>
    </source>
</evidence>
<keyword evidence="10" id="KW-0238">DNA-binding</keyword>
<evidence type="ECO:0000256" key="12">
    <source>
        <dbReference type="ARBA" id="ARBA00023235"/>
    </source>
</evidence>
<sequence>MSEENRERAEVRISVRPLVEYAFSSGDIDSGFRSATAMVEGTRIHQQVQKTYGEGDQKEVFLKREISFGDLTYVIEGRCDGLIQTDDGWMIDEIKSTAASLDAMEGDGKPVHWAQAQVYAYIYAMDHGLDQMTVQLTYVETHTGTERRFRRMLTLAELEAFVMGVLEVYTPYAALRLKNAHLRDESIRALPFPFDTYREGQRKLAGAVYQAVKEKRKLFAKAPTGIGKTMSTLFPSVKAIGEGLLGQIFYLTAKTITRTAAEQAFALMQAKGLRMQTVTITAKDKVCFQEETVCRKDACPFADGYYDRVNGAILDMLSQETVMDRAVIERYARKHQVCPFEFSLDAAYAADAVICDYNYIFDPRVSFKRLPEEQKRQTVLLVDEAHNLVDRGRDMFSAEIGKAAFLELKRGYKGVDAGVQKAADAVNKFFIELKKEMGEVRQKQWQEQPRELGERLELFIAEAERELLAPKGDPGLQEQLLDAYFASQHYIRIAKLYDERFLTYAEIHGGDCVLKLFCMDPSYLLTQAGKGFRSTVFFSATLSPLSYYRDMLGAGEEDYSLSVPSPFSREQLDVRIEPLSTRYRDRDDTRDALVKLLHGLISERKANYMVFFPSYQYMRMVVEPFAELHPEVGIIVQDTGMAEEERERFLAAFQADNADTLVGFAVLGGIFSEGIDLQGDRLGGVVVVGVGLPQLGFERNLIRDYFNENGKSGYDYAYVFPGMNKVLQAGGRLIRSEQDTGVLVLVDDRFLQRHYQGLLPDEWKGFKVGRP</sequence>
<dbReference type="SMART" id="SM00491">
    <property type="entry name" value="HELICc2"/>
    <property type="match status" value="1"/>
</dbReference>
<evidence type="ECO:0000256" key="2">
    <source>
        <dbReference type="ARBA" id="ARBA00022723"/>
    </source>
</evidence>
<dbReference type="InterPro" id="IPR027417">
    <property type="entry name" value="P-loop_NTPase"/>
</dbReference>
<dbReference type="Proteomes" id="UP000187172">
    <property type="component" value="Unassembled WGS sequence"/>
</dbReference>
<keyword evidence="1" id="KW-0004">4Fe-4S</keyword>
<gene>
    <name evidence="15" type="ORF">BK138_18970</name>
</gene>
<keyword evidence="16" id="KW-1185">Reference proteome</keyword>
<dbReference type="InterPro" id="IPR042493">
    <property type="entry name" value="XPD_DNA_FeS"/>
</dbReference>
<keyword evidence="5" id="KW-0378">Hydrolase</keyword>
<dbReference type="GO" id="GO:0003677">
    <property type="term" value="F:DNA binding"/>
    <property type="evidence" value="ECO:0007669"/>
    <property type="project" value="UniProtKB-KW"/>
</dbReference>
<keyword evidence="2" id="KW-0479">Metal-binding</keyword>
<evidence type="ECO:0000256" key="11">
    <source>
        <dbReference type="ARBA" id="ARBA00023204"/>
    </source>
</evidence>
<dbReference type="InterPro" id="IPR006554">
    <property type="entry name" value="Helicase-like_DEXD_c2"/>
</dbReference>